<dbReference type="WBParaSite" id="JU765_v2.g7354.t1">
    <property type="protein sequence ID" value="JU765_v2.g7354.t1"/>
    <property type="gene ID" value="JU765_v2.g7354"/>
</dbReference>
<reference evidence="2" key="1">
    <citation type="submission" date="2022-11" db="UniProtKB">
        <authorList>
            <consortium name="WormBaseParasite"/>
        </authorList>
    </citation>
    <scope>IDENTIFICATION</scope>
</reference>
<accession>A0AC34RJM5</accession>
<name>A0AC34RJM5_9BILA</name>
<evidence type="ECO:0000313" key="1">
    <source>
        <dbReference type="Proteomes" id="UP000887576"/>
    </source>
</evidence>
<proteinExistence type="predicted"/>
<sequence length="270" mass="30964">MTAIICSILWLFTFVHCVYGDNGGWEFPGESKIGMDGPCTVDRVDGQLLTSERFLAEYAYNKPVVIFNVDNKRFQQRCEKETMLAEWENADVVLNSANTYSYTRVPSTFGKYVNEQLKPQSLETLGNETLYLFGDIDQTLWRPLLAEYKLPAWTLPNYEPALSFGIAGSQTGVPFHFHGPGFAEIIFGSKRWFLSPYEERPDFNPDKSTLDWYINEYPKLNASQRPLECLMKPGELIYFPDKWWHATLNAETSVFISTFLSPIVSSKIEL</sequence>
<protein>
    <submittedName>
        <fullName evidence="2">JmjC domain-containing protein</fullName>
    </submittedName>
</protein>
<evidence type="ECO:0000313" key="2">
    <source>
        <dbReference type="WBParaSite" id="JU765_v2.g7354.t1"/>
    </source>
</evidence>
<organism evidence="1 2">
    <name type="scientific">Panagrolaimus sp. JU765</name>
    <dbReference type="NCBI Taxonomy" id="591449"/>
    <lineage>
        <taxon>Eukaryota</taxon>
        <taxon>Metazoa</taxon>
        <taxon>Ecdysozoa</taxon>
        <taxon>Nematoda</taxon>
        <taxon>Chromadorea</taxon>
        <taxon>Rhabditida</taxon>
        <taxon>Tylenchina</taxon>
        <taxon>Panagrolaimomorpha</taxon>
        <taxon>Panagrolaimoidea</taxon>
        <taxon>Panagrolaimidae</taxon>
        <taxon>Panagrolaimus</taxon>
    </lineage>
</organism>
<dbReference type="Proteomes" id="UP000887576">
    <property type="component" value="Unplaced"/>
</dbReference>